<dbReference type="PANTHER" id="PTHR11430:SF124">
    <property type="entry name" value="LIPOCALIN 1-LIKE PROTEIN 1-RELATED"/>
    <property type="match status" value="1"/>
</dbReference>
<proteinExistence type="inferred from homology"/>
<dbReference type="Proteomes" id="UP000314987">
    <property type="component" value="Unassembled WGS sequence"/>
</dbReference>
<name>A0A4X2KI31_VOMUR</name>
<dbReference type="Gene3D" id="2.40.128.20">
    <property type="match status" value="1"/>
</dbReference>
<evidence type="ECO:0000256" key="4">
    <source>
        <dbReference type="ARBA" id="ARBA00022729"/>
    </source>
</evidence>
<keyword evidence="5" id="KW-0494">Milk protein</keyword>
<feature type="signal peptide" evidence="6">
    <location>
        <begin position="1"/>
        <end position="18"/>
    </location>
</feature>
<evidence type="ECO:0000256" key="5">
    <source>
        <dbReference type="ARBA" id="ARBA00022743"/>
    </source>
</evidence>
<evidence type="ECO:0000313" key="9">
    <source>
        <dbReference type="Proteomes" id="UP000314987"/>
    </source>
</evidence>
<dbReference type="PRINTS" id="PR01175">
    <property type="entry name" value="VNEBNERGLAND"/>
</dbReference>
<accession>A0A4X2KI31</accession>
<dbReference type="Pfam" id="PF00061">
    <property type="entry name" value="Lipocalin"/>
    <property type="match status" value="1"/>
</dbReference>
<dbReference type="InterPro" id="IPR002345">
    <property type="entry name" value="Lipocalin"/>
</dbReference>
<dbReference type="CDD" id="cd19414">
    <property type="entry name" value="lipocalin_1_3_4_13-like"/>
    <property type="match status" value="1"/>
</dbReference>
<dbReference type="PANTHER" id="PTHR11430">
    <property type="entry name" value="LIPOCALIN"/>
    <property type="match status" value="1"/>
</dbReference>
<dbReference type="InterPro" id="IPR000566">
    <property type="entry name" value="Lipocln_cytosolic_FA-bd_dom"/>
</dbReference>
<evidence type="ECO:0000259" key="7">
    <source>
        <dbReference type="Pfam" id="PF00061"/>
    </source>
</evidence>
<organism evidence="8 9">
    <name type="scientific">Vombatus ursinus</name>
    <name type="common">Common wombat</name>
    <dbReference type="NCBI Taxonomy" id="29139"/>
    <lineage>
        <taxon>Eukaryota</taxon>
        <taxon>Metazoa</taxon>
        <taxon>Chordata</taxon>
        <taxon>Craniata</taxon>
        <taxon>Vertebrata</taxon>
        <taxon>Euteleostomi</taxon>
        <taxon>Mammalia</taxon>
        <taxon>Metatheria</taxon>
        <taxon>Diprotodontia</taxon>
        <taxon>Vombatidae</taxon>
        <taxon>Vombatus</taxon>
    </lineage>
</organism>
<evidence type="ECO:0000256" key="2">
    <source>
        <dbReference type="ARBA" id="ARBA00006889"/>
    </source>
</evidence>
<evidence type="ECO:0000313" key="8">
    <source>
        <dbReference type="Ensembl" id="ENSVURP00010009631.1"/>
    </source>
</evidence>
<dbReference type="SUPFAM" id="SSF50814">
    <property type="entry name" value="Lipocalins"/>
    <property type="match status" value="1"/>
</dbReference>
<dbReference type="GO" id="GO:0036094">
    <property type="term" value="F:small molecule binding"/>
    <property type="evidence" value="ECO:0007669"/>
    <property type="project" value="InterPro"/>
</dbReference>
<dbReference type="InterPro" id="IPR012674">
    <property type="entry name" value="Calycin"/>
</dbReference>
<dbReference type="GO" id="GO:0005615">
    <property type="term" value="C:extracellular space"/>
    <property type="evidence" value="ECO:0007669"/>
    <property type="project" value="TreeGrafter"/>
</dbReference>
<reference evidence="8" key="3">
    <citation type="submission" date="2025-09" db="UniProtKB">
        <authorList>
            <consortium name="Ensembl"/>
        </authorList>
    </citation>
    <scope>IDENTIFICATION</scope>
</reference>
<keyword evidence="4 6" id="KW-0732">Signal</keyword>
<reference evidence="9" key="1">
    <citation type="submission" date="2018-12" db="EMBL/GenBank/DDBJ databases">
        <authorList>
            <person name="Yazar S."/>
        </authorList>
    </citation>
    <scope>NUCLEOTIDE SEQUENCE [LARGE SCALE GENOMIC DNA]</scope>
</reference>
<gene>
    <name evidence="8" type="primary">LOC114042411</name>
</gene>
<protein>
    <recommendedName>
        <fullName evidence="7">Lipocalin/cytosolic fatty-acid binding domain-containing protein</fullName>
    </recommendedName>
</protein>
<dbReference type="Ensembl" id="ENSVURT00010010934.1">
    <property type="protein sequence ID" value="ENSVURP00010009631.1"/>
    <property type="gene ID" value="ENSVURG00010007453.1"/>
</dbReference>
<evidence type="ECO:0000256" key="1">
    <source>
        <dbReference type="ARBA" id="ARBA00004613"/>
    </source>
</evidence>
<evidence type="ECO:0000256" key="6">
    <source>
        <dbReference type="SAM" id="SignalP"/>
    </source>
</evidence>
<dbReference type="OMA" id="NCEEINM"/>
<keyword evidence="9" id="KW-1185">Reference proteome</keyword>
<feature type="chain" id="PRO_5021214213" description="Lipocalin/cytosolic fatty-acid binding domain-containing protein" evidence="6">
    <location>
        <begin position="19"/>
        <end position="176"/>
    </location>
</feature>
<evidence type="ECO:0000256" key="3">
    <source>
        <dbReference type="ARBA" id="ARBA00022525"/>
    </source>
</evidence>
<feature type="domain" description="Lipocalin/cytosolic fatty-acid binding" evidence="7">
    <location>
        <begin position="31"/>
        <end position="167"/>
    </location>
</feature>
<sequence>MKVLFLTVALSLFSILHADDFTFSEFRPLEGTYYVKVISVDKEFPEGEMPRDISPLIITYLDDARMEAKFTMKKDDNCEEINMMLKTTDELSRITMNRCPHYTCATVKTSEEKYMILYCQRGFQGKQIRMAQLVGPNTDENPKALQEFYRFIYRERFDERRIITPRQIEACTPENA</sequence>
<dbReference type="InterPro" id="IPR002450">
    <property type="entry name" value="von_Ebner_gland"/>
</dbReference>
<dbReference type="GeneTree" id="ENSGT01050000244868"/>
<reference evidence="8" key="2">
    <citation type="submission" date="2025-08" db="UniProtKB">
        <authorList>
            <consortium name="Ensembl"/>
        </authorList>
    </citation>
    <scope>IDENTIFICATION</scope>
</reference>
<comment type="similarity">
    <text evidence="2">Belongs to the calycin superfamily. Lipocalin family.</text>
</comment>
<keyword evidence="3" id="KW-0964">Secreted</keyword>
<comment type="subcellular location">
    <subcellularLocation>
        <location evidence="1">Secreted</location>
    </subcellularLocation>
</comment>
<dbReference type="AlphaFoldDB" id="A0A4X2KI31"/>